<feature type="non-terminal residue" evidence="2">
    <location>
        <position position="1"/>
    </location>
</feature>
<dbReference type="Proteomes" id="UP000253551">
    <property type="component" value="Unassembled WGS sequence"/>
</dbReference>
<protein>
    <submittedName>
        <fullName evidence="2">Uncharacterized protein</fullName>
    </submittedName>
</protein>
<organism evidence="2 3">
    <name type="scientific">Rhizopus stolonifer</name>
    <name type="common">Rhizopus nigricans</name>
    <dbReference type="NCBI Taxonomy" id="4846"/>
    <lineage>
        <taxon>Eukaryota</taxon>
        <taxon>Fungi</taxon>
        <taxon>Fungi incertae sedis</taxon>
        <taxon>Mucoromycota</taxon>
        <taxon>Mucoromycotina</taxon>
        <taxon>Mucoromycetes</taxon>
        <taxon>Mucorales</taxon>
        <taxon>Mucorineae</taxon>
        <taxon>Rhizopodaceae</taxon>
        <taxon>Rhizopus</taxon>
    </lineage>
</organism>
<evidence type="ECO:0000313" key="3">
    <source>
        <dbReference type="Proteomes" id="UP000253551"/>
    </source>
</evidence>
<feature type="compositionally biased region" description="Basic and acidic residues" evidence="1">
    <location>
        <begin position="1"/>
        <end position="25"/>
    </location>
</feature>
<sequence length="112" mass="13042">KLFGYDKDPTEKMDEMHEIDIKLDDSSNSESEASSQNDLDYSPDTISEPPRSIRRITRSRRVVVVLESQEVEKRIDDLHRMSSIALSERNIDEYRIITSLILQILEDETTNE</sequence>
<feature type="region of interest" description="Disordered" evidence="1">
    <location>
        <begin position="1"/>
        <end position="50"/>
    </location>
</feature>
<evidence type="ECO:0000313" key="2">
    <source>
        <dbReference type="EMBL" id="RCI05720.1"/>
    </source>
</evidence>
<dbReference type="AlphaFoldDB" id="A0A367KUD2"/>
<evidence type="ECO:0000256" key="1">
    <source>
        <dbReference type="SAM" id="MobiDB-lite"/>
    </source>
</evidence>
<keyword evidence="3" id="KW-1185">Reference proteome</keyword>
<feature type="compositionally biased region" description="Low complexity" evidence="1">
    <location>
        <begin position="26"/>
        <end position="35"/>
    </location>
</feature>
<proteinExistence type="predicted"/>
<reference evidence="2 3" key="1">
    <citation type="journal article" date="2018" name="G3 (Bethesda)">
        <title>Phylogenetic and Phylogenomic Definition of Rhizopus Species.</title>
        <authorList>
            <person name="Gryganskyi A.P."/>
            <person name="Golan J."/>
            <person name="Dolatabadi S."/>
            <person name="Mondo S."/>
            <person name="Robb S."/>
            <person name="Idnurm A."/>
            <person name="Muszewska A."/>
            <person name="Steczkiewicz K."/>
            <person name="Masonjones S."/>
            <person name="Liao H.L."/>
            <person name="Gajdeczka M.T."/>
            <person name="Anike F."/>
            <person name="Vuek A."/>
            <person name="Anishchenko I.M."/>
            <person name="Voigt K."/>
            <person name="de Hoog G.S."/>
            <person name="Smith M.E."/>
            <person name="Heitman J."/>
            <person name="Vilgalys R."/>
            <person name="Stajich J.E."/>
        </authorList>
    </citation>
    <scope>NUCLEOTIDE SEQUENCE [LARGE SCALE GENOMIC DNA]</scope>
    <source>
        <strain evidence="2 3">LSU 92-RS-03</strain>
    </source>
</reference>
<accession>A0A367KUD2</accession>
<name>A0A367KUD2_RHIST</name>
<comment type="caution">
    <text evidence="2">The sequence shown here is derived from an EMBL/GenBank/DDBJ whole genome shotgun (WGS) entry which is preliminary data.</text>
</comment>
<dbReference type="EMBL" id="PJQM01000319">
    <property type="protein sequence ID" value="RCI05720.1"/>
    <property type="molecule type" value="Genomic_DNA"/>
</dbReference>
<gene>
    <name evidence="2" type="ORF">CU098_013663</name>
</gene>